<keyword evidence="1" id="KW-0812">Transmembrane</keyword>
<dbReference type="PANTHER" id="PTHR43592">
    <property type="entry name" value="CAAX AMINO TERMINAL PROTEASE"/>
    <property type="match status" value="1"/>
</dbReference>
<keyword evidence="1" id="KW-0472">Membrane</keyword>
<name>A0ABW3UAT3_9GAMM</name>
<evidence type="ECO:0000313" key="3">
    <source>
        <dbReference type="EMBL" id="MFD1217858.1"/>
    </source>
</evidence>
<accession>A0ABW3UAT3</accession>
<sequence length="207" mass="22256">MKGSIVEKIDINPVKALGMALAIQGVALALSLVGLQMSAVDVSWWGAKNESLGIAVAVLLGLLGAIVTYVAAWWLTRSDTLAGATLREHCRALHPFFRHFSWGQIGILALAAGVCEELLFRGFLQPWLIAVSSPVVGILVAAVAFGLMHFASWIYFAVTCVVGIVFGGIYWLTDNLLLVVIWHGIYDLIAIGVVAKYPHWLGVTAES</sequence>
<dbReference type="Pfam" id="PF02517">
    <property type="entry name" value="Rce1-like"/>
    <property type="match status" value="1"/>
</dbReference>
<gene>
    <name evidence="3" type="ORF">ACFQ2X_14720</name>
</gene>
<dbReference type="GO" id="GO:0016787">
    <property type="term" value="F:hydrolase activity"/>
    <property type="evidence" value="ECO:0007669"/>
    <property type="project" value="UniProtKB-KW"/>
</dbReference>
<feature type="transmembrane region" description="Helical" evidence="1">
    <location>
        <begin position="153"/>
        <end position="172"/>
    </location>
</feature>
<keyword evidence="1" id="KW-1133">Transmembrane helix</keyword>
<dbReference type="RefSeq" id="WP_230438972.1">
    <property type="nucleotide sequence ID" value="NZ_CP087715.1"/>
</dbReference>
<feature type="transmembrane region" description="Helical" evidence="1">
    <location>
        <begin position="96"/>
        <end position="115"/>
    </location>
</feature>
<feature type="transmembrane region" description="Helical" evidence="1">
    <location>
        <begin position="52"/>
        <end position="76"/>
    </location>
</feature>
<evidence type="ECO:0000259" key="2">
    <source>
        <dbReference type="Pfam" id="PF02517"/>
    </source>
</evidence>
<evidence type="ECO:0000313" key="4">
    <source>
        <dbReference type="Proteomes" id="UP001597264"/>
    </source>
</evidence>
<evidence type="ECO:0000256" key="1">
    <source>
        <dbReference type="SAM" id="Phobius"/>
    </source>
</evidence>
<dbReference type="PANTHER" id="PTHR43592:SF15">
    <property type="entry name" value="CAAX AMINO TERMINAL PROTEASE FAMILY PROTEIN"/>
    <property type="match status" value="1"/>
</dbReference>
<dbReference type="EMBL" id="JBHTLR010000019">
    <property type="protein sequence ID" value="MFD1217858.1"/>
    <property type="molecule type" value="Genomic_DNA"/>
</dbReference>
<keyword evidence="3" id="KW-0378">Hydrolase</keyword>
<comment type="caution">
    <text evidence="3">The sequence shown here is derived from an EMBL/GenBank/DDBJ whole genome shotgun (WGS) entry which is preliminary data.</text>
</comment>
<feature type="transmembrane region" description="Helical" evidence="1">
    <location>
        <begin position="179"/>
        <end position="197"/>
    </location>
</feature>
<keyword evidence="4" id="KW-1185">Reference proteome</keyword>
<feature type="transmembrane region" description="Helical" evidence="1">
    <location>
        <begin position="127"/>
        <end position="147"/>
    </location>
</feature>
<dbReference type="InterPro" id="IPR003675">
    <property type="entry name" value="Rce1/LyrA-like_dom"/>
</dbReference>
<dbReference type="EC" id="3.4.-.-" evidence="3"/>
<feature type="domain" description="CAAX prenyl protease 2/Lysostaphin resistance protein A-like" evidence="2">
    <location>
        <begin position="102"/>
        <end position="189"/>
    </location>
</feature>
<organism evidence="3 4">
    <name type="scientific">Microbulbifer celer</name>
    <dbReference type="NCBI Taxonomy" id="435905"/>
    <lineage>
        <taxon>Bacteria</taxon>
        <taxon>Pseudomonadati</taxon>
        <taxon>Pseudomonadota</taxon>
        <taxon>Gammaproteobacteria</taxon>
        <taxon>Cellvibrionales</taxon>
        <taxon>Microbulbiferaceae</taxon>
        <taxon>Microbulbifer</taxon>
    </lineage>
</organism>
<proteinExistence type="predicted"/>
<protein>
    <submittedName>
        <fullName evidence="3">CPBP family intramembrane glutamic endopeptidase</fullName>
        <ecNumber evidence="3">3.4.-.-</ecNumber>
    </submittedName>
</protein>
<feature type="transmembrane region" description="Helical" evidence="1">
    <location>
        <begin position="20"/>
        <end position="40"/>
    </location>
</feature>
<reference evidence="4" key="1">
    <citation type="journal article" date="2019" name="Int. J. Syst. Evol. Microbiol.">
        <title>The Global Catalogue of Microorganisms (GCM) 10K type strain sequencing project: providing services to taxonomists for standard genome sequencing and annotation.</title>
        <authorList>
            <consortium name="The Broad Institute Genomics Platform"/>
            <consortium name="The Broad Institute Genome Sequencing Center for Infectious Disease"/>
            <person name="Wu L."/>
            <person name="Ma J."/>
        </authorList>
    </citation>
    <scope>NUCLEOTIDE SEQUENCE [LARGE SCALE GENOMIC DNA]</scope>
    <source>
        <strain evidence="4">CCUG 54356</strain>
    </source>
</reference>
<dbReference type="Proteomes" id="UP001597264">
    <property type="component" value="Unassembled WGS sequence"/>
</dbReference>